<dbReference type="InterPro" id="IPR036028">
    <property type="entry name" value="SH3-like_dom_sf"/>
</dbReference>
<feature type="compositionally biased region" description="Polar residues" evidence="3">
    <location>
        <begin position="1"/>
        <end position="12"/>
    </location>
</feature>
<evidence type="ECO:0000259" key="4">
    <source>
        <dbReference type="PROSITE" id="PS50002"/>
    </source>
</evidence>
<feature type="domain" description="SH3" evidence="4">
    <location>
        <begin position="61"/>
        <end position="123"/>
    </location>
</feature>
<evidence type="ECO:0000313" key="5">
    <source>
        <dbReference type="EMBL" id="CDY72382.1"/>
    </source>
</evidence>
<name>A0A078K3B7_BRANA</name>
<dbReference type="InterPro" id="IPR001452">
    <property type="entry name" value="SH3_domain"/>
</dbReference>
<organism evidence="5">
    <name type="scientific">Brassica napus</name>
    <name type="common">Rape</name>
    <dbReference type="NCBI Taxonomy" id="3708"/>
    <lineage>
        <taxon>Eukaryota</taxon>
        <taxon>Viridiplantae</taxon>
        <taxon>Streptophyta</taxon>
        <taxon>Embryophyta</taxon>
        <taxon>Tracheophyta</taxon>
        <taxon>Spermatophyta</taxon>
        <taxon>Magnoliopsida</taxon>
        <taxon>eudicotyledons</taxon>
        <taxon>Gunneridae</taxon>
        <taxon>Pentapetalae</taxon>
        <taxon>rosids</taxon>
        <taxon>malvids</taxon>
        <taxon>Brassicales</taxon>
        <taxon>Brassicaceae</taxon>
        <taxon>Brassiceae</taxon>
        <taxon>Brassica</taxon>
    </lineage>
</organism>
<dbReference type="InterPro" id="IPR053296">
    <property type="entry name" value="TSET_member_tstB"/>
</dbReference>
<feature type="region of interest" description="Disordered" evidence="3">
    <location>
        <begin position="1"/>
        <end position="64"/>
    </location>
</feature>
<feature type="non-terminal residue" evidence="5">
    <location>
        <position position="1"/>
    </location>
</feature>
<protein>
    <submittedName>
        <fullName evidence="5">BnaA10g28630D protein</fullName>
    </submittedName>
</protein>
<dbReference type="STRING" id="3708.A0A078K3B7"/>
<dbReference type="SMART" id="SM00326">
    <property type="entry name" value="SH3"/>
    <property type="match status" value="1"/>
</dbReference>
<dbReference type="PaxDb" id="3708-A0A078K3B7"/>
<reference evidence="5" key="1">
    <citation type="journal article" date="2014" name="Science">
        <title>Plant genetics. Early allopolyploid evolution in the post-Neolithic Brassica napus oilseed genome.</title>
        <authorList>
            <person name="Chalhoub B."/>
            <person name="Denoeud F."/>
            <person name="Liu S."/>
            <person name="Parkin I.A."/>
            <person name="Tang H."/>
            <person name="Wang X."/>
            <person name="Chiquet J."/>
            <person name="Belcram H."/>
            <person name="Tong C."/>
            <person name="Samans B."/>
            <person name="Correa M."/>
            <person name="Da Silva C."/>
            <person name="Just J."/>
            <person name="Falentin C."/>
            <person name="Koh C.S."/>
            <person name="Le Clainche I."/>
            <person name="Bernard M."/>
            <person name="Bento P."/>
            <person name="Noel B."/>
            <person name="Labadie K."/>
            <person name="Alberti A."/>
            <person name="Charles M."/>
            <person name="Arnaud D."/>
            <person name="Guo H."/>
            <person name="Daviaud C."/>
            <person name="Alamery S."/>
            <person name="Jabbari K."/>
            <person name="Zhao M."/>
            <person name="Edger P.P."/>
            <person name="Chelaifa H."/>
            <person name="Tack D."/>
            <person name="Lassalle G."/>
            <person name="Mestiri I."/>
            <person name="Schnel N."/>
            <person name="Le Paslier M.C."/>
            <person name="Fan G."/>
            <person name="Renault V."/>
            <person name="Bayer P.E."/>
            <person name="Golicz A.A."/>
            <person name="Manoli S."/>
            <person name="Lee T.H."/>
            <person name="Thi V.H."/>
            <person name="Chalabi S."/>
            <person name="Hu Q."/>
            <person name="Fan C."/>
            <person name="Tollenaere R."/>
            <person name="Lu Y."/>
            <person name="Battail C."/>
            <person name="Shen J."/>
            <person name="Sidebottom C.H."/>
            <person name="Wang X."/>
            <person name="Canaguier A."/>
            <person name="Chauveau A."/>
            <person name="Berard A."/>
            <person name="Deniot G."/>
            <person name="Guan M."/>
            <person name="Liu Z."/>
            <person name="Sun F."/>
            <person name="Lim Y.P."/>
            <person name="Lyons E."/>
            <person name="Town C.D."/>
            <person name="Bancroft I."/>
            <person name="Wang X."/>
            <person name="Meng J."/>
            <person name="Ma J."/>
            <person name="Pires J.C."/>
            <person name="King G.J."/>
            <person name="Brunel D."/>
            <person name="Delourme R."/>
            <person name="Renard M."/>
            <person name="Aury J.M."/>
            <person name="Adams K.L."/>
            <person name="Batley J."/>
            <person name="Snowdon R.J."/>
            <person name="Tost J."/>
            <person name="Edwards D."/>
            <person name="Zhou Y."/>
            <person name="Hua W."/>
            <person name="Sharpe A.G."/>
            <person name="Paterson A.H."/>
            <person name="Guan C."/>
            <person name="Wincker P."/>
        </authorList>
    </citation>
    <scope>NUCLEOTIDE SEQUENCE [LARGE SCALE GENOMIC DNA]</scope>
</reference>
<reference evidence="5" key="2">
    <citation type="submission" date="2014-06" db="EMBL/GenBank/DDBJ databases">
        <authorList>
            <person name="Genoscope - CEA"/>
        </authorList>
    </citation>
    <scope>NUCLEOTIDE SEQUENCE</scope>
</reference>
<proteinExistence type="predicted"/>
<sequence>AKSSGSKYQSTYEGYGSPIREEPPPPYSYSESQSRESFENPMAGSSSRSYGSDDDEPRKSTVTRFGTALYDFTAGGDDELNLTAEEELEIEYEVDGWFYVKKKRPGRDGKMAGLVPVLYVNQS</sequence>
<dbReference type="AlphaFoldDB" id="A0A078K3B7"/>
<evidence type="ECO:0000256" key="3">
    <source>
        <dbReference type="SAM" id="MobiDB-lite"/>
    </source>
</evidence>
<accession>A0A078K3B7</accession>
<dbReference type="Pfam" id="PF00018">
    <property type="entry name" value="SH3_1"/>
    <property type="match status" value="1"/>
</dbReference>
<dbReference type="PANTHER" id="PTHR48151">
    <property type="entry name" value="SH3 DOMAIN-CONTAINING PROTEIN"/>
    <property type="match status" value="1"/>
</dbReference>
<evidence type="ECO:0000256" key="1">
    <source>
        <dbReference type="ARBA" id="ARBA00022443"/>
    </source>
</evidence>
<dbReference type="EMBL" id="LK050687">
    <property type="protein sequence ID" value="CDY72382.1"/>
    <property type="molecule type" value="Genomic_DNA"/>
</dbReference>
<dbReference type="Gene3D" id="2.30.30.40">
    <property type="entry name" value="SH3 Domains"/>
    <property type="match status" value="1"/>
</dbReference>
<gene>
    <name evidence="5" type="primary">BnaA10g28630D</name>
    <name evidence="5" type="ORF">GSBRNA2T00028306001</name>
</gene>
<dbReference type="PROSITE" id="PS50002">
    <property type="entry name" value="SH3"/>
    <property type="match status" value="1"/>
</dbReference>
<dbReference type="SUPFAM" id="SSF50044">
    <property type="entry name" value="SH3-domain"/>
    <property type="match status" value="1"/>
</dbReference>
<evidence type="ECO:0000256" key="2">
    <source>
        <dbReference type="PROSITE-ProRule" id="PRU00192"/>
    </source>
</evidence>
<dbReference type="PANTHER" id="PTHR48151:SF3">
    <property type="entry name" value="SH3 DOMAIN-CONTAINING PROTEIN"/>
    <property type="match status" value="1"/>
</dbReference>
<dbReference type="Gramene" id="CDY72382">
    <property type="protein sequence ID" value="CDY72382"/>
    <property type="gene ID" value="GSBRNA2T00028306001"/>
</dbReference>
<keyword evidence="1 2" id="KW-0728">SH3 domain</keyword>